<dbReference type="Gene3D" id="2.60.40.1260">
    <property type="entry name" value="Lamin Tail domain"/>
    <property type="match status" value="1"/>
</dbReference>
<feature type="domain" description="LTD" evidence="3">
    <location>
        <begin position="21"/>
        <end position="144"/>
    </location>
</feature>
<dbReference type="InterPro" id="IPR026444">
    <property type="entry name" value="Secre_tail"/>
</dbReference>
<evidence type="ECO:0000313" key="5">
    <source>
        <dbReference type="Proteomes" id="UP001597051"/>
    </source>
</evidence>
<dbReference type="InterPro" id="IPR026876">
    <property type="entry name" value="Fn3_assoc_repeat"/>
</dbReference>
<dbReference type="EMBL" id="JBHTIZ010000026">
    <property type="protein sequence ID" value="MFD0985022.1"/>
    <property type="molecule type" value="Genomic_DNA"/>
</dbReference>
<keyword evidence="4" id="KW-0808">Transferase</keyword>
<evidence type="ECO:0000256" key="1">
    <source>
        <dbReference type="ARBA" id="ARBA00022729"/>
    </source>
</evidence>
<feature type="chain" id="PRO_5047422717" evidence="2">
    <location>
        <begin position="22"/>
        <end position="1362"/>
    </location>
</feature>
<dbReference type="Proteomes" id="UP001597051">
    <property type="component" value="Unassembled WGS sequence"/>
</dbReference>
<dbReference type="Pfam" id="PF13287">
    <property type="entry name" value="Fn3_assoc"/>
    <property type="match status" value="1"/>
</dbReference>
<sequence>MKKITYVFCLCLFICSSKVIFSQNIIINEILASNTNSIQDEDSSRQDWIELYNSGTSSVNLLGFGLSDDPLLLYKWTFPNISLGAGQYLIVWASDKNRSVAGNPLHTNFKISASGEAFFLTNTSGLTINTFPAISLHADISYGRFPNGTGTYVFFGTPTPNALNATTGFSEALSPPVFSQASGFLTSGFNLTISSPDPGTTIIYTLDGSEPDENNLSGTTYNYRNQYARNPGQVFGTFLFNTFQTLTYTAPIAVADRTPQPNKISAISTTYDFTPPYFPNGTIYKGNVVRAKVIKAGALSSKSVSKNYFITPSGAGKYTLPVLSLCFDENDLFDYEDGISVAGIDFETWRLANPTRTPTRQWGNYERDGIANERKANMHYFVNGLEKINQDIGLRVRGAFSRVYPSKSWNIAARSDFGDDNLSYKFFSDEPYTSYERLSAKTGGSDFYNTMIRDPLNHQLVKDLRMDTESHQPMVVFMNGEYWGMLNMREKYDNNYFKQVYNIDAVDLIENQNAVQEGDIIDYNNMYSYISSNSFTSDANYAFIQTRMDTDNFIDYFTTNIFTQNDDWPGNNIVFWRKKTAGFVPGAPYGHDGRWRWAIHDMDSTLDEADHNSLADATATNGTSPNPPWSTLILRKLLQNNTFKNDFINRFADLMNTNFLPSRIIAKQNELTAIIAPEMPDQYFRWKAPLNNSDWQYHLNEHVNFANQRPAFQRNHIRSKFGISSNINATLNVSNYDHGYVKISTIEIKDGTPGIIGNPYPWTGIYFSGIPFKLKAIAKPGFVFSNWTGASTSTDSEITITPTANFSITAVFVPDGIVDISVPIYFWMMDGNIVNGAQLTLLNSTYELGSNGVIQYQSCNTGYPTANSGKSSMERRNLPTTINYRQAVNGNVAYPADMRGIQIKQPFQNGVLENTMVFNFSTSGYKKIKFSFAGIDEGAASAIVIDYAVNSGTPIWVTTGLASSSIPLTSSYQLFQIDFSSIVTVDNNSNFKIRFRFTGPNMTANNGKRVTFNNIAVDGVKIPLSYPSPNEFSVGNMITNLLPSTTRVMTDYSVSPALPSGLTLNPTSGVISGTPTLTSLASNYIVTGTYATGTETFNINITVKDIAPSSLSYASPNIFTRNTGISNLTPTSSVGLVVSYSVSPNLPNGLALDTSTGEISGIPTVVTPTSTYTVTAVNSGGSTSFDVVITVNDVAPSALSYSSPNVFTVGNNISELIPTYFGTINSFKVVPDLTYGLIFDTLTGIISGIPEIESETTTHIITGTNTYGSTSFEIEITVDKTLNVGDNNLKNSRVFPNPFSEILYISGISSFLSYKMFTIEGKLVHSGDVRNSRIVLRNLPSGVYFLKLISEGRDVIKKIIKR</sequence>
<dbReference type="Pfam" id="PF18962">
    <property type="entry name" value="Por_Secre_tail"/>
    <property type="match status" value="1"/>
</dbReference>
<feature type="signal peptide" evidence="2">
    <location>
        <begin position="1"/>
        <end position="21"/>
    </location>
</feature>
<dbReference type="Pfam" id="PF00932">
    <property type="entry name" value="LTD"/>
    <property type="match status" value="1"/>
</dbReference>
<comment type="caution">
    <text evidence="4">The sequence shown here is derived from an EMBL/GenBank/DDBJ whole genome shotgun (WGS) entry which is preliminary data.</text>
</comment>
<proteinExistence type="predicted"/>
<dbReference type="InterPro" id="IPR014867">
    <property type="entry name" value="Spore_coat_CotH_CotH2/3/7"/>
</dbReference>
<dbReference type="Gene3D" id="2.60.40.10">
    <property type="entry name" value="Immunoglobulins"/>
    <property type="match status" value="2"/>
</dbReference>
<dbReference type="InterPro" id="IPR044060">
    <property type="entry name" value="Bacterial_rp_domain"/>
</dbReference>
<keyword evidence="5" id="KW-1185">Reference proteome</keyword>
<dbReference type="NCBIfam" id="TIGR04183">
    <property type="entry name" value="Por_Secre_tail"/>
    <property type="match status" value="1"/>
</dbReference>
<dbReference type="PROSITE" id="PS51841">
    <property type="entry name" value="LTD"/>
    <property type="match status" value="1"/>
</dbReference>
<dbReference type="InterPro" id="IPR036415">
    <property type="entry name" value="Lamin_tail_dom_sf"/>
</dbReference>
<dbReference type="SUPFAM" id="SSF49313">
    <property type="entry name" value="Cadherin-like"/>
    <property type="match status" value="1"/>
</dbReference>
<evidence type="ECO:0000259" key="3">
    <source>
        <dbReference type="PROSITE" id="PS51841"/>
    </source>
</evidence>
<evidence type="ECO:0000313" key="4">
    <source>
        <dbReference type="EMBL" id="MFD0985022.1"/>
    </source>
</evidence>
<organism evidence="4 5">
    <name type="scientific">Flavobacterium myungsuense</name>
    <dbReference type="NCBI Taxonomy" id="651823"/>
    <lineage>
        <taxon>Bacteria</taxon>
        <taxon>Pseudomonadati</taxon>
        <taxon>Bacteroidota</taxon>
        <taxon>Flavobacteriia</taxon>
        <taxon>Flavobacteriales</taxon>
        <taxon>Flavobacteriaceae</taxon>
        <taxon>Flavobacterium</taxon>
    </lineage>
</organism>
<dbReference type="RefSeq" id="WP_379757682.1">
    <property type="nucleotide sequence ID" value="NZ_JBHSYB010000027.1"/>
</dbReference>
<gene>
    <name evidence="4" type="ORF">ACFQ0S_11110</name>
</gene>
<keyword evidence="4" id="KW-0418">Kinase</keyword>
<reference evidence="5" key="1">
    <citation type="journal article" date="2019" name="Int. J. Syst. Evol. Microbiol.">
        <title>The Global Catalogue of Microorganisms (GCM) 10K type strain sequencing project: providing services to taxonomists for standard genome sequencing and annotation.</title>
        <authorList>
            <consortium name="The Broad Institute Genomics Platform"/>
            <consortium name="The Broad Institute Genome Sequencing Center for Infectious Disease"/>
            <person name="Wu L."/>
            <person name="Ma J."/>
        </authorList>
    </citation>
    <scope>NUCLEOTIDE SEQUENCE [LARGE SCALE GENOMIC DNA]</scope>
    <source>
        <strain evidence="5">CECT 7649</strain>
    </source>
</reference>
<dbReference type="InterPro" id="IPR013783">
    <property type="entry name" value="Ig-like_fold"/>
</dbReference>
<evidence type="ECO:0000256" key="2">
    <source>
        <dbReference type="SAM" id="SignalP"/>
    </source>
</evidence>
<dbReference type="InterPro" id="IPR001322">
    <property type="entry name" value="Lamin_tail_dom"/>
</dbReference>
<dbReference type="GO" id="GO:0016301">
    <property type="term" value="F:kinase activity"/>
    <property type="evidence" value="ECO:0007669"/>
    <property type="project" value="UniProtKB-KW"/>
</dbReference>
<dbReference type="SUPFAM" id="SSF74853">
    <property type="entry name" value="Lamin A/C globular tail domain"/>
    <property type="match status" value="1"/>
</dbReference>
<dbReference type="InterPro" id="IPR015919">
    <property type="entry name" value="Cadherin-like_sf"/>
</dbReference>
<accession>A0ABW3J643</accession>
<dbReference type="Pfam" id="PF05345">
    <property type="entry name" value="He_PIG"/>
    <property type="match status" value="2"/>
</dbReference>
<dbReference type="Pfam" id="PF18998">
    <property type="entry name" value="Flg_new_2"/>
    <property type="match status" value="1"/>
</dbReference>
<name>A0ABW3J643_9FLAO</name>
<dbReference type="Pfam" id="PF08757">
    <property type="entry name" value="CotH"/>
    <property type="match status" value="1"/>
</dbReference>
<keyword evidence="1 2" id="KW-0732">Signal</keyword>
<protein>
    <submittedName>
        <fullName evidence="4">CotH kinase family protein</fullName>
    </submittedName>
</protein>